<dbReference type="Gene3D" id="3.30.70.20">
    <property type="match status" value="1"/>
</dbReference>
<protein>
    <submittedName>
        <fullName evidence="2">(4Fe-4S)-binding protein</fullName>
    </submittedName>
</protein>
<gene>
    <name evidence="2" type="ORF">L7E55_02285</name>
</gene>
<dbReference type="RefSeq" id="WP_277442370.1">
    <property type="nucleotide sequence ID" value="NZ_JAKOAV010000002.1"/>
</dbReference>
<organism evidence="2 3">
    <name type="scientific">Pelotomaculum isophthalicicum JI</name>
    <dbReference type="NCBI Taxonomy" id="947010"/>
    <lineage>
        <taxon>Bacteria</taxon>
        <taxon>Bacillati</taxon>
        <taxon>Bacillota</taxon>
        <taxon>Clostridia</taxon>
        <taxon>Eubacteriales</taxon>
        <taxon>Desulfotomaculaceae</taxon>
        <taxon>Pelotomaculum</taxon>
    </lineage>
</organism>
<accession>A0A9X4H4C8</accession>
<name>A0A9X4H4C8_9FIRM</name>
<keyword evidence="3" id="KW-1185">Reference proteome</keyword>
<reference evidence="2" key="1">
    <citation type="submission" date="2022-02" db="EMBL/GenBank/DDBJ databases">
        <authorList>
            <person name="Leng L."/>
        </authorList>
    </citation>
    <scope>NUCLEOTIDE SEQUENCE</scope>
    <source>
        <strain evidence="2">JI</strain>
    </source>
</reference>
<dbReference type="Proteomes" id="UP001154312">
    <property type="component" value="Unassembled WGS sequence"/>
</dbReference>
<dbReference type="InterPro" id="IPR017896">
    <property type="entry name" value="4Fe4S_Fe-S-bd"/>
</dbReference>
<feature type="domain" description="4Fe-4S ferredoxin-type" evidence="1">
    <location>
        <begin position="10"/>
        <end position="37"/>
    </location>
</feature>
<evidence type="ECO:0000313" key="3">
    <source>
        <dbReference type="Proteomes" id="UP001154312"/>
    </source>
</evidence>
<dbReference type="PROSITE" id="PS51379">
    <property type="entry name" value="4FE4S_FER_2"/>
    <property type="match status" value="1"/>
</dbReference>
<dbReference type="SUPFAM" id="SSF54862">
    <property type="entry name" value="4Fe-4S ferredoxins"/>
    <property type="match status" value="1"/>
</dbReference>
<evidence type="ECO:0000259" key="1">
    <source>
        <dbReference type="PROSITE" id="PS51379"/>
    </source>
</evidence>
<dbReference type="Pfam" id="PF12837">
    <property type="entry name" value="Fer4_6"/>
    <property type="match status" value="1"/>
</dbReference>
<comment type="caution">
    <text evidence="2">The sequence shown here is derived from an EMBL/GenBank/DDBJ whole genome shotgun (WGS) entry which is preliminary data.</text>
</comment>
<evidence type="ECO:0000313" key="2">
    <source>
        <dbReference type="EMBL" id="MDF9407193.1"/>
    </source>
</evidence>
<sequence length="182" mass="20647">MGELVKKKVRTIKVDIDKCNGCRTCEMACAAFHASPRYSSLNPYRSRIRMIINEQNDEWVAVRATDYSKAECDGRRTYTIKGREFSECSFCGTICPARDLFKEPDSGLPLKCDMCESDPPLEVPMCVQACQHEALTYEEKEVWVEAEEQVKPAEMELSLKSLIDKYGLEKLANTVARMAQKG</sequence>
<proteinExistence type="predicted"/>
<dbReference type="AlphaFoldDB" id="A0A9X4H4C8"/>
<dbReference type="EMBL" id="JAKOAV010000002">
    <property type="protein sequence ID" value="MDF9407193.1"/>
    <property type="molecule type" value="Genomic_DNA"/>
</dbReference>